<proteinExistence type="predicted"/>
<name>A0A9Q9UWT5_MOOP1</name>
<organism evidence="1">
    <name type="scientific">Moorena producens (strain JHB)</name>
    <dbReference type="NCBI Taxonomy" id="1454205"/>
    <lineage>
        <taxon>Bacteria</taxon>
        <taxon>Bacillati</taxon>
        <taxon>Cyanobacteriota</taxon>
        <taxon>Cyanophyceae</taxon>
        <taxon>Coleofasciculales</taxon>
        <taxon>Coleofasciculaceae</taxon>
        <taxon>Moorena</taxon>
    </lineage>
</organism>
<sequence>MISDPKLLLFPEFLDTKPEVFSMENLEDLDQTLARLQSNPP</sequence>
<evidence type="ECO:0000313" key="1">
    <source>
        <dbReference type="EMBL" id="WAN70219.1"/>
    </source>
</evidence>
<accession>A0A9Q9UWT5</accession>
<dbReference type="AlphaFoldDB" id="A0A9Q9UWT5"/>
<reference evidence="1" key="2">
    <citation type="submission" date="2022-10" db="EMBL/GenBank/DDBJ databases">
        <authorList>
            <person name="Ngo T.-E."/>
        </authorList>
    </citation>
    <scope>NUCLEOTIDE SEQUENCE</scope>
    <source>
        <strain evidence="1">JHB</strain>
    </source>
</reference>
<dbReference type="EMBL" id="CP017708">
    <property type="protein sequence ID" value="WAN70219.1"/>
    <property type="molecule type" value="Genomic_DNA"/>
</dbReference>
<gene>
    <name evidence="1" type="ORF">BJP36_39900</name>
</gene>
<dbReference type="Proteomes" id="UP000176944">
    <property type="component" value="Chromosome"/>
</dbReference>
<protein>
    <submittedName>
        <fullName evidence="1">Uncharacterized protein</fullName>
    </submittedName>
</protein>
<reference evidence="1" key="1">
    <citation type="journal article" date="2017" name="Proc. Natl. Acad. Sci. U.S.A.">
        <title>Comparative genomics uncovers the prolific and distinctive metabolic potential of the cyanobacterial genus Moorea.</title>
        <authorList>
            <person name="Leao T."/>
            <person name="Castelao G."/>
            <person name="Korobeynikov A."/>
            <person name="Monroe E.A."/>
            <person name="Podell S."/>
            <person name="Glukhov E."/>
            <person name="Allen E.E."/>
            <person name="Gerwick W.H."/>
            <person name="Gerwick L."/>
        </authorList>
    </citation>
    <scope>NUCLEOTIDE SEQUENCE</scope>
    <source>
        <strain evidence="1">JHB</strain>
    </source>
</reference>